<reference evidence="10 11" key="1">
    <citation type="submission" date="2017-02" db="EMBL/GenBank/DDBJ databases">
        <title>The new phylogeny of genus Mycobacterium.</title>
        <authorList>
            <person name="Tortoli E."/>
            <person name="Trovato A."/>
            <person name="Cirillo D.M."/>
        </authorList>
    </citation>
    <scope>NUCLEOTIDE SEQUENCE [LARGE SCALE GENOMIC DNA]</scope>
    <source>
        <strain evidence="10 11">DSM 45578</strain>
    </source>
</reference>
<comment type="subcellular location">
    <subcellularLocation>
        <location evidence="2">Cell membrane</location>
        <topology evidence="2">Multi-pass membrane protein</topology>
    </subcellularLocation>
</comment>
<feature type="transmembrane region" description="Helical" evidence="9">
    <location>
        <begin position="208"/>
        <end position="229"/>
    </location>
</feature>
<sequence>MAISDRVELGGRPLQQAEGHGLERDALGFWGVFAQGLAAAAPSVAVASVPFMLFLAAGKGAAWAVIIGLVIVVLIATTISFQAKRTVSSGSLGTYTGNGLGPGFAYAAGFSLLVGYIGFAVTGTLGGVLYLDSFLESFGIGSQAVWFKLILVVLIVGVGVYLPYRGASLAARYELIFEIVAVATILVIIVASYATYGWRIDWEQWDLGHLSTSATFIAAVSAVGSYAGFESVASLGAEAKDAHRTIARSLLRVVLLLGVLYIIATYPQVLFFDGINGDEAVLPQLAESSGVPWINHVMSGAVAVAFIVFVTAVTTAAARSLFTFAHEGALPKVFAKVHPRHRTPWAGIVFIGALAFLFAVVATISSAGRLVFEVYGGYVATWGFLVSYLLVVIATPIWLYKIKALTPLRLIVSAAAALALGYVIFSNFYPVPEFPFNILPFIFGGILLVGLLWYFYLKATNPAVARRVGSIQTLSEAEQQRLVDAGIIDVLAHQDSGDPDTDGDPQARHDKEPVAP</sequence>
<keyword evidence="4" id="KW-1003">Cell membrane</keyword>
<comment type="function">
    <text evidence="1">Probable amino-acid or metabolite transport protein.</text>
</comment>
<dbReference type="GO" id="GO:0005886">
    <property type="term" value="C:plasma membrane"/>
    <property type="evidence" value="ECO:0007669"/>
    <property type="project" value="UniProtKB-SubCell"/>
</dbReference>
<feature type="transmembrane region" description="Helical" evidence="9">
    <location>
        <begin position="437"/>
        <end position="457"/>
    </location>
</feature>
<feature type="transmembrane region" description="Helical" evidence="9">
    <location>
        <begin position="343"/>
        <end position="367"/>
    </location>
</feature>
<comment type="caution">
    <text evidence="10">The sequence shown here is derived from an EMBL/GenBank/DDBJ whole genome shotgun (WGS) entry which is preliminary data.</text>
</comment>
<gene>
    <name evidence="10" type="ORF">BST17_05355</name>
</gene>
<feature type="transmembrane region" description="Helical" evidence="9">
    <location>
        <begin position="175"/>
        <end position="196"/>
    </location>
</feature>
<keyword evidence="11" id="KW-1185">Reference proteome</keyword>
<dbReference type="Pfam" id="PF13520">
    <property type="entry name" value="AA_permease_2"/>
    <property type="match status" value="1"/>
</dbReference>
<keyword evidence="7 9" id="KW-0472">Membrane</keyword>
<feature type="compositionally biased region" description="Basic and acidic residues" evidence="8">
    <location>
        <begin position="505"/>
        <end position="516"/>
    </location>
</feature>
<dbReference type="AlphaFoldDB" id="A0A1W9Z2S2"/>
<dbReference type="InterPro" id="IPR050367">
    <property type="entry name" value="APC_superfamily"/>
</dbReference>
<evidence type="ECO:0000256" key="2">
    <source>
        <dbReference type="ARBA" id="ARBA00004651"/>
    </source>
</evidence>
<proteinExistence type="inferred from homology"/>
<feature type="transmembrane region" description="Helical" evidence="9">
    <location>
        <begin position="407"/>
        <end position="425"/>
    </location>
</feature>
<feature type="transmembrane region" description="Helical" evidence="9">
    <location>
        <begin position="61"/>
        <end position="83"/>
    </location>
</feature>
<dbReference type="OrthoDB" id="137613at2"/>
<evidence type="ECO:0000256" key="9">
    <source>
        <dbReference type="SAM" id="Phobius"/>
    </source>
</evidence>
<feature type="transmembrane region" description="Helical" evidence="9">
    <location>
        <begin position="250"/>
        <end position="269"/>
    </location>
</feature>
<evidence type="ECO:0000256" key="5">
    <source>
        <dbReference type="ARBA" id="ARBA00022692"/>
    </source>
</evidence>
<feature type="transmembrane region" description="Helical" evidence="9">
    <location>
        <begin position="379"/>
        <end position="400"/>
    </location>
</feature>
<evidence type="ECO:0000256" key="3">
    <source>
        <dbReference type="ARBA" id="ARBA00009523"/>
    </source>
</evidence>
<evidence type="ECO:0000313" key="11">
    <source>
        <dbReference type="Proteomes" id="UP000192366"/>
    </source>
</evidence>
<feature type="transmembrane region" description="Helical" evidence="9">
    <location>
        <begin position="27"/>
        <end position="55"/>
    </location>
</feature>
<organism evidence="10 11">
    <name type="scientific">Mycolicibacterium bacteremicum</name>
    <name type="common">Mycobacterium bacteremicum</name>
    <dbReference type="NCBI Taxonomy" id="564198"/>
    <lineage>
        <taxon>Bacteria</taxon>
        <taxon>Bacillati</taxon>
        <taxon>Actinomycetota</taxon>
        <taxon>Actinomycetes</taxon>
        <taxon>Mycobacteriales</taxon>
        <taxon>Mycobacteriaceae</taxon>
        <taxon>Mycolicibacterium</taxon>
    </lineage>
</organism>
<dbReference type="Proteomes" id="UP000192366">
    <property type="component" value="Unassembled WGS sequence"/>
</dbReference>
<accession>A0A1W9Z2S2</accession>
<dbReference type="EMBL" id="MVHJ01000003">
    <property type="protein sequence ID" value="ORA06489.1"/>
    <property type="molecule type" value="Genomic_DNA"/>
</dbReference>
<dbReference type="PIRSF" id="PIRSF006060">
    <property type="entry name" value="AA_transporter"/>
    <property type="match status" value="1"/>
</dbReference>
<feature type="transmembrane region" description="Helical" evidence="9">
    <location>
        <begin position="143"/>
        <end position="163"/>
    </location>
</feature>
<feature type="region of interest" description="Disordered" evidence="8">
    <location>
        <begin position="494"/>
        <end position="516"/>
    </location>
</feature>
<evidence type="ECO:0000256" key="6">
    <source>
        <dbReference type="ARBA" id="ARBA00022989"/>
    </source>
</evidence>
<evidence type="ECO:0000256" key="8">
    <source>
        <dbReference type="SAM" id="MobiDB-lite"/>
    </source>
</evidence>
<evidence type="ECO:0000256" key="1">
    <source>
        <dbReference type="ARBA" id="ARBA00002249"/>
    </source>
</evidence>
<dbReference type="STRING" id="564198.BST17_05355"/>
<comment type="similarity">
    <text evidence="3">Belongs to the amino acid-polyamine-organocation (APC) superfamily.</text>
</comment>
<feature type="transmembrane region" description="Helical" evidence="9">
    <location>
        <begin position="297"/>
        <end position="322"/>
    </location>
</feature>
<dbReference type="InterPro" id="IPR002293">
    <property type="entry name" value="AA/rel_permease1"/>
</dbReference>
<feature type="transmembrane region" description="Helical" evidence="9">
    <location>
        <begin position="104"/>
        <end position="131"/>
    </location>
</feature>
<dbReference type="GO" id="GO:0022857">
    <property type="term" value="F:transmembrane transporter activity"/>
    <property type="evidence" value="ECO:0007669"/>
    <property type="project" value="InterPro"/>
</dbReference>
<evidence type="ECO:0000313" key="10">
    <source>
        <dbReference type="EMBL" id="ORA06489.1"/>
    </source>
</evidence>
<dbReference type="PANTHER" id="PTHR42770">
    <property type="entry name" value="AMINO ACID TRANSPORTER-RELATED"/>
    <property type="match status" value="1"/>
</dbReference>
<name>A0A1W9Z2S2_MYCBA</name>
<keyword evidence="5 9" id="KW-0812">Transmembrane</keyword>
<keyword evidence="6 9" id="KW-1133">Transmembrane helix</keyword>
<evidence type="ECO:0000256" key="4">
    <source>
        <dbReference type="ARBA" id="ARBA00022475"/>
    </source>
</evidence>
<evidence type="ECO:0000256" key="7">
    <source>
        <dbReference type="ARBA" id="ARBA00023136"/>
    </source>
</evidence>
<protein>
    <submittedName>
        <fullName evidence="10">Amino acid permease</fullName>
    </submittedName>
</protein>
<dbReference type="PANTHER" id="PTHR42770:SF7">
    <property type="entry name" value="MEMBRANE PROTEIN"/>
    <property type="match status" value="1"/>
</dbReference>
<dbReference type="Gene3D" id="1.20.1740.10">
    <property type="entry name" value="Amino acid/polyamine transporter I"/>
    <property type="match status" value="1"/>
</dbReference>